<name>A0A940NMK8_9BACI</name>
<proteinExistence type="predicted"/>
<feature type="domain" description="Regulatory protein YycH-like" evidence="2">
    <location>
        <begin position="32"/>
        <end position="251"/>
    </location>
</feature>
<sequence>MDWSRIKTIFIFTFLVLDLFLAFQFYEKRSSSQLDVIAESSIEDQLKANDITYVSLPKNSLKESYIAGKSKKFDLNEIGKLKDQTIDIYDEVINGTLIHPVLIPAANKAFFFENFAKEYVWNGDRYKFCKVNDATKTVYLCQTYKNRMVYNINNSFIELKYNDQNEIVSYKQRYLEGLKEVVDKQKVQEVLPAIKAIENMYVKDELNPGDRITKVDFGYYTIIPLSTGVKVLAPAWHLVVNDKDDYFVNAIEGQVIKVDSNQWSG</sequence>
<comment type="caution">
    <text evidence="3">The sequence shown here is derived from an EMBL/GenBank/DDBJ whole genome shotgun (WGS) entry which is preliminary data.</text>
</comment>
<dbReference type="EMBL" id="JAGIYQ010000004">
    <property type="protein sequence ID" value="MBP0724919.1"/>
    <property type="molecule type" value="Genomic_DNA"/>
</dbReference>
<evidence type="ECO:0000313" key="4">
    <source>
        <dbReference type="Proteomes" id="UP000682134"/>
    </source>
</evidence>
<keyword evidence="1" id="KW-1133">Transmembrane helix</keyword>
<feature type="transmembrane region" description="Helical" evidence="1">
    <location>
        <begin position="6"/>
        <end position="26"/>
    </location>
</feature>
<organism evidence="3 4">
    <name type="scientific">Gottfriedia endophytica</name>
    <dbReference type="NCBI Taxonomy" id="2820819"/>
    <lineage>
        <taxon>Bacteria</taxon>
        <taxon>Bacillati</taxon>
        <taxon>Bacillota</taxon>
        <taxon>Bacilli</taxon>
        <taxon>Bacillales</taxon>
        <taxon>Bacillaceae</taxon>
        <taxon>Gottfriedia</taxon>
    </lineage>
</organism>
<dbReference type="Gene3D" id="2.40.128.690">
    <property type="entry name" value="YycH protein, domain 3-like"/>
    <property type="match status" value="1"/>
</dbReference>
<dbReference type="Proteomes" id="UP000682134">
    <property type="component" value="Unassembled WGS sequence"/>
</dbReference>
<dbReference type="InterPro" id="IPR018604">
    <property type="entry name" value="YycI-like"/>
</dbReference>
<protein>
    <submittedName>
        <fullName evidence="3">Two-component system regulatory protein YycI</fullName>
    </submittedName>
</protein>
<keyword evidence="4" id="KW-1185">Reference proteome</keyword>
<reference evidence="3" key="1">
    <citation type="submission" date="2021-04" db="EMBL/GenBank/DDBJ databases">
        <title>Genome seq and assembly of Bacillus sp.</title>
        <authorList>
            <person name="Chhetri G."/>
        </authorList>
    </citation>
    <scope>NUCLEOTIDE SEQUENCE</scope>
    <source>
        <strain evidence="3">RG28</strain>
    </source>
</reference>
<dbReference type="AlphaFoldDB" id="A0A940NMK8"/>
<evidence type="ECO:0000313" key="3">
    <source>
        <dbReference type="EMBL" id="MBP0724919.1"/>
    </source>
</evidence>
<keyword evidence="1" id="KW-0472">Membrane</keyword>
<evidence type="ECO:0000256" key="1">
    <source>
        <dbReference type="SAM" id="Phobius"/>
    </source>
</evidence>
<dbReference type="GO" id="GO:0016020">
    <property type="term" value="C:membrane"/>
    <property type="evidence" value="ECO:0007669"/>
    <property type="project" value="InterPro"/>
</dbReference>
<dbReference type="RefSeq" id="WP_209403966.1">
    <property type="nucleotide sequence ID" value="NZ_JAGIYQ010000004.1"/>
</dbReference>
<accession>A0A940NMK8</accession>
<dbReference type="Pfam" id="PF09648">
    <property type="entry name" value="YycI"/>
    <property type="match status" value="1"/>
</dbReference>
<gene>
    <name evidence="3" type="ORF">J5Y03_06915</name>
</gene>
<evidence type="ECO:0000259" key="2">
    <source>
        <dbReference type="Pfam" id="PF09648"/>
    </source>
</evidence>
<keyword evidence="1" id="KW-0812">Transmembrane</keyword>